<feature type="region of interest" description="Disordered" evidence="1">
    <location>
        <begin position="84"/>
        <end position="110"/>
    </location>
</feature>
<dbReference type="Gramene" id="Zm00001eb365910_T001">
    <property type="protein sequence ID" value="Zm00001eb365910_P001"/>
    <property type="gene ID" value="Zm00001eb365910"/>
</dbReference>
<reference evidence="2" key="2">
    <citation type="submission" date="2019-07" db="EMBL/GenBank/DDBJ databases">
        <authorList>
            <person name="Seetharam A."/>
            <person name="Woodhouse M."/>
            <person name="Cannon E."/>
        </authorList>
    </citation>
    <scope>NUCLEOTIDE SEQUENCE [LARGE SCALE GENOMIC DNA]</scope>
    <source>
        <strain evidence="2">cv. B73</strain>
    </source>
</reference>
<dbReference type="Proteomes" id="UP000007305">
    <property type="component" value="Chromosome 8"/>
</dbReference>
<dbReference type="InParanoid" id="A0A804UI05"/>
<reference evidence="2" key="3">
    <citation type="submission" date="2021-05" db="UniProtKB">
        <authorList>
            <consortium name="EnsemblPlants"/>
        </authorList>
    </citation>
    <scope>IDENTIFICATION</scope>
    <source>
        <strain evidence="2">cv. B73</strain>
    </source>
</reference>
<organism evidence="2 3">
    <name type="scientific">Zea mays</name>
    <name type="common">Maize</name>
    <dbReference type="NCBI Taxonomy" id="4577"/>
    <lineage>
        <taxon>Eukaryota</taxon>
        <taxon>Viridiplantae</taxon>
        <taxon>Streptophyta</taxon>
        <taxon>Embryophyta</taxon>
        <taxon>Tracheophyta</taxon>
        <taxon>Spermatophyta</taxon>
        <taxon>Magnoliopsida</taxon>
        <taxon>Liliopsida</taxon>
        <taxon>Poales</taxon>
        <taxon>Poaceae</taxon>
        <taxon>PACMAD clade</taxon>
        <taxon>Panicoideae</taxon>
        <taxon>Andropogonodae</taxon>
        <taxon>Andropogoneae</taxon>
        <taxon>Tripsacinae</taxon>
        <taxon>Zea</taxon>
    </lineage>
</organism>
<name>A0A804UI05_MAIZE</name>
<proteinExistence type="predicted"/>
<keyword evidence="3" id="KW-1185">Reference proteome</keyword>
<protein>
    <submittedName>
        <fullName evidence="2">Uncharacterized protein</fullName>
    </submittedName>
</protein>
<sequence length="110" mass="12254">MAHISPSSFSNDVSSKLCRTCTGMQPLEEMLPLPQDLFDFMGPPLTLTPWWLRREALAHHRFGIFPDMDPAPPFRCLPQMLRSAPSTTSSLTPRFDSFPASDPDAPPPSL</sequence>
<evidence type="ECO:0000313" key="3">
    <source>
        <dbReference type="Proteomes" id="UP000007305"/>
    </source>
</evidence>
<accession>A0A804UI05</accession>
<reference evidence="3" key="1">
    <citation type="journal article" date="2009" name="Science">
        <title>The B73 maize genome: complexity, diversity, and dynamics.</title>
        <authorList>
            <person name="Schnable P.S."/>
            <person name="Ware D."/>
            <person name="Fulton R.S."/>
            <person name="Stein J.C."/>
            <person name="Wei F."/>
            <person name="Pasternak S."/>
            <person name="Liang C."/>
            <person name="Zhang J."/>
            <person name="Fulton L."/>
            <person name="Graves T.A."/>
            <person name="Minx P."/>
            <person name="Reily A.D."/>
            <person name="Courtney L."/>
            <person name="Kruchowski S.S."/>
            <person name="Tomlinson C."/>
            <person name="Strong C."/>
            <person name="Delehaunty K."/>
            <person name="Fronick C."/>
            <person name="Courtney B."/>
            <person name="Rock S.M."/>
            <person name="Belter E."/>
            <person name="Du F."/>
            <person name="Kim K."/>
            <person name="Abbott R.M."/>
            <person name="Cotton M."/>
            <person name="Levy A."/>
            <person name="Marchetto P."/>
            <person name="Ochoa K."/>
            <person name="Jackson S.M."/>
            <person name="Gillam B."/>
            <person name="Chen W."/>
            <person name="Yan L."/>
            <person name="Higginbotham J."/>
            <person name="Cardenas M."/>
            <person name="Waligorski J."/>
            <person name="Applebaum E."/>
            <person name="Phelps L."/>
            <person name="Falcone J."/>
            <person name="Kanchi K."/>
            <person name="Thane T."/>
            <person name="Scimone A."/>
            <person name="Thane N."/>
            <person name="Henke J."/>
            <person name="Wang T."/>
            <person name="Ruppert J."/>
            <person name="Shah N."/>
            <person name="Rotter K."/>
            <person name="Hodges J."/>
            <person name="Ingenthron E."/>
            <person name="Cordes M."/>
            <person name="Kohlberg S."/>
            <person name="Sgro J."/>
            <person name="Delgado B."/>
            <person name="Mead K."/>
            <person name="Chinwalla A."/>
            <person name="Leonard S."/>
            <person name="Crouse K."/>
            <person name="Collura K."/>
            <person name="Kudrna D."/>
            <person name="Currie J."/>
            <person name="He R."/>
            <person name="Angelova A."/>
            <person name="Rajasekar S."/>
            <person name="Mueller T."/>
            <person name="Lomeli R."/>
            <person name="Scara G."/>
            <person name="Ko A."/>
            <person name="Delaney K."/>
            <person name="Wissotski M."/>
            <person name="Lopez G."/>
            <person name="Campos D."/>
            <person name="Braidotti M."/>
            <person name="Ashley E."/>
            <person name="Golser W."/>
            <person name="Kim H."/>
            <person name="Lee S."/>
            <person name="Lin J."/>
            <person name="Dujmic Z."/>
            <person name="Kim W."/>
            <person name="Talag J."/>
            <person name="Zuccolo A."/>
            <person name="Fan C."/>
            <person name="Sebastian A."/>
            <person name="Kramer M."/>
            <person name="Spiegel L."/>
            <person name="Nascimento L."/>
            <person name="Zutavern T."/>
            <person name="Miller B."/>
            <person name="Ambroise C."/>
            <person name="Muller S."/>
            <person name="Spooner W."/>
            <person name="Narechania A."/>
            <person name="Ren L."/>
            <person name="Wei S."/>
            <person name="Kumari S."/>
            <person name="Faga B."/>
            <person name="Levy M.J."/>
            <person name="McMahan L."/>
            <person name="Van Buren P."/>
            <person name="Vaughn M.W."/>
            <person name="Ying K."/>
            <person name="Yeh C.-T."/>
            <person name="Emrich S.J."/>
            <person name="Jia Y."/>
            <person name="Kalyanaraman A."/>
            <person name="Hsia A.-P."/>
            <person name="Barbazuk W.B."/>
            <person name="Baucom R.S."/>
            <person name="Brutnell T.P."/>
            <person name="Carpita N.C."/>
            <person name="Chaparro C."/>
            <person name="Chia J.-M."/>
            <person name="Deragon J.-M."/>
            <person name="Estill J.C."/>
            <person name="Fu Y."/>
            <person name="Jeddeloh J.A."/>
            <person name="Han Y."/>
            <person name="Lee H."/>
            <person name="Li P."/>
            <person name="Lisch D.R."/>
            <person name="Liu S."/>
            <person name="Liu Z."/>
            <person name="Nagel D.H."/>
            <person name="McCann M.C."/>
            <person name="SanMiguel P."/>
            <person name="Myers A.M."/>
            <person name="Nettleton D."/>
            <person name="Nguyen J."/>
            <person name="Penning B.W."/>
            <person name="Ponnala L."/>
            <person name="Schneider K.L."/>
            <person name="Schwartz D.C."/>
            <person name="Sharma A."/>
            <person name="Soderlund C."/>
            <person name="Springer N.M."/>
            <person name="Sun Q."/>
            <person name="Wang H."/>
            <person name="Waterman M."/>
            <person name="Westerman R."/>
            <person name="Wolfgruber T.K."/>
            <person name="Yang L."/>
            <person name="Yu Y."/>
            <person name="Zhang L."/>
            <person name="Zhou S."/>
            <person name="Zhu Q."/>
            <person name="Bennetzen J.L."/>
            <person name="Dawe R.K."/>
            <person name="Jiang J."/>
            <person name="Jiang N."/>
            <person name="Presting G.G."/>
            <person name="Wessler S.R."/>
            <person name="Aluru S."/>
            <person name="Martienssen R.A."/>
            <person name="Clifton S.W."/>
            <person name="McCombie W.R."/>
            <person name="Wing R.A."/>
            <person name="Wilson R.K."/>
        </authorList>
    </citation>
    <scope>NUCLEOTIDE SEQUENCE [LARGE SCALE GENOMIC DNA]</scope>
    <source>
        <strain evidence="3">cv. B73</strain>
    </source>
</reference>
<dbReference type="EnsemblPlants" id="Zm00001eb365910_T001">
    <property type="protein sequence ID" value="Zm00001eb365910_P001"/>
    <property type="gene ID" value="Zm00001eb365910"/>
</dbReference>
<evidence type="ECO:0000313" key="2">
    <source>
        <dbReference type="EnsemblPlants" id="Zm00001eb365910_P001"/>
    </source>
</evidence>
<evidence type="ECO:0000256" key="1">
    <source>
        <dbReference type="SAM" id="MobiDB-lite"/>
    </source>
</evidence>
<dbReference type="AlphaFoldDB" id="A0A804UI05"/>